<evidence type="ECO:0000313" key="2">
    <source>
        <dbReference type="EMBL" id="EOP78374.1"/>
    </source>
</evidence>
<dbReference type="InterPro" id="IPR018913">
    <property type="entry name" value="BppU_N"/>
</dbReference>
<dbReference type="RefSeq" id="WP_016099690.1">
    <property type="nucleotide sequence ID" value="NZ_KB976550.1"/>
</dbReference>
<proteinExistence type="predicted"/>
<name>A0A9W5VI66_BACCE</name>
<sequence>MKIKLVLDINKTQQAQLNAVVTGRQGDKATVTVNVFVVDGGVPYNLTGNTIYYEGLKPNNAYVRDTSGVKIINATQGNFEYTFRPETFGVAGIGKRSYFSIEQGGTVRASTQDFGLVTLADAMTGNTMSGPYISELEELINLAQWLVDDINSRWTSINTQLTQLQNKLNTMDVVKRSGDTMSGNLNFATASQIQNLAATGQLVFGNSGIWINDTNGNFVPFQYRYSDKQVIVNADTNLVKKTGDTFTGAMTFDAPFTIRGSAASWDMRPHASGVYSKGVRHTINVPNNYYAVAPIDATGAANWTNQMALYGTTGVFDVKDLNIRGGTASNVVTKLKDGQTTLTLTAEATNVNSGYMPLAERRGNTVTIRMEISRNANSSSPVVCNLPVDLRPPVTLSHNFLANDGSLVGVNVKWDGSIEMFTTGKQTKIVATYVVN</sequence>
<dbReference type="Proteomes" id="UP000014009">
    <property type="component" value="Unassembled WGS sequence"/>
</dbReference>
<evidence type="ECO:0000259" key="1">
    <source>
        <dbReference type="Pfam" id="PF10651"/>
    </source>
</evidence>
<comment type="caution">
    <text evidence="2">The sequence shown here is derived from an EMBL/GenBank/DDBJ whole genome shotgun (WGS) entry which is preliminary data.</text>
</comment>
<dbReference type="AlphaFoldDB" id="A0A9W5VI66"/>
<dbReference type="Gene3D" id="2.60.40.3350">
    <property type="match status" value="1"/>
</dbReference>
<feature type="domain" description="BppU N-terminal" evidence="1">
    <location>
        <begin position="2"/>
        <end position="141"/>
    </location>
</feature>
<organism evidence="2 3">
    <name type="scientific">Bacillus cereus HuB4-4</name>
    <dbReference type="NCBI Taxonomy" id="1053211"/>
    <lineage>
        <taxon>Bacteria</taxon>
        <taxon>Bacillati</taxon>
        <taxon>Bacillota</taxon>
        <taxon>Bacilli</taxon>
        <taxon>Bacillales</taxon>
        <taxon>Bacillaceae</taxon>
        <taxon>Bacillus</taxon>
        <taxon>Bacillus cereus group</taxon>
    </lineage>
</organism>
<accession>A0A9W5VI66</accession>
<evidence type="ECO:0000313" key="3">
    <source>
        <dbReference type="Proteomes" id="UP000014009"/>
    </source>
</evidence>
<dbReference type="EMBL" id="AHEF01000106">
    <property type="protein sequence ID" value="EOP78374.1"/>
    <property type="molecule type" value="Genomic_DNA"/>
</dbReference>
<gene>
    <name evidence="2" type="ORF">IGM_06659</name>
</gene>
<dbReference type="Pfam" id="PF10651">
    <property type="entry name" value="BppU_N"/>
    <property type="match status" value="1"/>
</dbReference>
<protein>
    <recommendedName>
        <fullName evidence="1">BppU N-terminal domain-containing protein</fullName>
    </recommendedName>
</protein>
<reference evidence="2 3" key="1">
    <citation type="submission" date="2012-12" db="EMBL/GenBank/DDBJ databases">
        <title>The Genome Sequence of Bacillus cereus HuB4-4.</title>
        <authorList>
            <consortium name="The Broad Institute Genome Sequencing Platform"/>
            <consortium name="The Broad Institute Genome Sequencing Center for Infectious Disease"/>
            <person name="Feldgarden M."/>
            <person name="Van der Auwera G.A."/>
            <person name="Mahillon J."/>
            <person name="Duprez V."/>
            <person name="Timmery S."/>
            <person name="Mattelet C."/>
            <person name="Dierick K."/>
            <person name="Sun M."/>
            <person name="Yu Z."/>
            <person name="Zhu L."/>
            <person name="Hu X."/>
            <person name="Shank E.B."/>
            <person name="Swiecicka I."/>
            <person name="Hansen B.M."/>
            <person name="Andrup L."/>
            <person name="Walker B."/>
            <person name="Young S.K."/>
            <person name="Zeng Q."/>
            <person name="Gargeya S."/>
            <person name="Fitzgerald M."/>
            <person name="Haas B."/>
            <person name="Abouelleil A."/>
            <person name="Alvarado L."/>
            <person name="Arachchi H.M."/>
            <person name="Berlin A.M."/>
            <person name="Chapman S.B."/>
            <person name="Dewar J."/>
            <person name="Goldberg J."/>
            <person name="Griggs A."/>
            <person name="Gujja S."/>
            <person name="Hansen M."/>
            <person name="Howarth C."/>
            <person name="Imamovic A."/>
            <person name="Larimer J."/>
            <person name="McCowan C."/>
            <person name="Murphy C."/>
            <person name="Neiman D."/>
            <person name="Pearson M."/>
            <person name="Priest M."/>
            <person name="Roberts A."/>
            <person name="Saif S."/>
            <person name="Shea T."/>
            <person name="Sisk P."/>
            <person name="Sykes S."/>
            <person name="Wortman J."/>
            <person name="Nusbaum C."/>
            <person name="Birren B."/>
        </authorList>
    </citation>
    <scope>NUCLEOTIDE SEQUENCE [LARGE SCALE GENOMIC DNA]</scope>
    <source>
        <strain evidence="2 3">HuB4-4</strain>
    </source>
</reference>